<accession>A0A381TH27</accession>
<dbReference type="PANTHER" id="PTHR12289:SF67">
    <property type="match status" value="1"/>
</dbReference>
<dbReference type="CDD" id="cd00299">
    <property type="entry name" value="GST_C_family"/>
    <property type="match status" value="1"/>
</dbReference>
<sequence length="345" mass="39449">MSIPNPLLLIGGTGSPYTRKMVALLRYRRIPYSVIWGDPAKVLGDMGIEKPKPGLLPTFLLPNENEELVAITDSTPIIRRLENETNNRSVIPKDPALAFINYLLEDFGDEWCTKYMFHYRWYPKEDANNAKGLLPFGIMLNLPREQWKQMKEFIGKRQIDRLWVVGSNDTTAPIIDASYRRFLEILEKHLEGMSFLLGHRPASADFAIYGQLSQLVGFDPTPRAIAHKISPRTVAWVDLMEDQSGLEPSIEDWKNIGDLPESISELLAELGRVYVPALLANEKAILNGDKTWESEIDGCKWTQQTFSYQYKCLKWINEEFQSLSETDQARVKRLISETGCKLLLK</sequence>
<dbReference type="Gene3D" id="1.20.1050.10">
    <property type="match status" value="2"/>
</dbReference>
<gene>
    <name evidence="2" type="ORF">METZ01_LOCUS67973</name>
</gene>
<dbReference type="InterPro" id="IPR036282">
    <property type="entry name" value="Glutathione-S-Trfase_C_sf"/>
</dbReference>
<dbReference type="InterPro" id="IPR036249">
    <property type="entry name" value="Thioredoxin-like_sf"/>
</dbReference>
<dbReference type="EMBL" id="UINC01004546">
    <property type="protein sequence ID" value="SVA15119.1"/>
    <property type="molecule type" value="Genomic_DNA"/>
</dbReference>
<dbReference type="SUPFAM" id="SSF47616">
    <property type="entry name" value="GST C-terminal domain-like"/>
    <property type="match status" value="1"/>
</dbReference>
<dbReference type="AlphaFoldDB" id="A0A381TH27"/>
<protein>
    <recommendedName>
        <fullName evidence="1">GST N-terminal domain-containing protein</fullName>
    </recommendedName>
</protein>
<reference evidence="2" key="1">
    <citation type="submission" date="2018-05" db="EMBL/GenBank/DDBJ databases">
        <authorList>
            <person name="Lanie J.A."/>
            <person name="Ng W.-L."/>
            <person name="Kazmierczak K.M."/>
            <person name="Andrzejewski T.M."/>
            <person name="Davidsen T.M."/>
            <person name="Wayne K.J."/>
            <person name="Tettelin H."/>
            <person name="Glass J.I."/>
            <person name="Rusch D."/>
            <person name="Podicherti R."/>
            <person name="Tsui H.-C.T."/>
            <person name="Winkler M.E."/>
        </authorList>
    </citation>
    <scope>NUCLEOTIDE SEQUENCE</scope>
</reference>
<evidence type="ECO:0000313" key="2">
    <source>
        <dbReference type="EMBL" id="SVA15119.1"/>
    </source>
</evidence>
<dbReference type="InterPro" id="IPR050931">
    <property type="entry name" value="Mito_Protein_Transport_Metaxin"/>
</dbReference>
<name>A0A381TH27_9ZZZZ</name>
<dbReference type="GO" id="GO:0005737">
    <property type="term" value="C:cytoplasm"/>
    <property type="evidence" value="ECO:0007669"/>
    <property type="project" value="TreeGrafter"/>
</dbReference>
<dbReference type="CDD" id="cd00570">
    <property type="entry name" value="GST_N_family"/>
    <property type="match status" value="1"/>
</dbReference>
<dbReference type="Pfam" id="PF13417">
    <property type="entry name" value="GST_N_3"/>
    <property type="match status" value="1"/>
</dbReference>
<feature type="domain" description="GST N-terminal" evidence="1">
    <location>
        <begin position="9"/>
        <end position="87"/>
    </location>
</feature>
<dbReference type="PANTHER" id="PTHR12289">
    <property type="entry name" value="METAXIN RELATED"/>
    <property type="match status" value="1"/>
</dbReference>
<dbReference type="SUPFAM" id="SSF52833">
    <property type="entry name" value="Thioredoxin-like"/>
    <property type="match status" value="1"/>
</dbReference>
<dbReference type="Gene3D" id="3.40.30.10">
    <property type="entry name" value="Glutaredoxin"/>
    <property type="match status" value="1"/>
</dbReference>
<evidence type="ECO:0000259" key="1">
    <source>
        <dbReference type="Pfam" id="PF13417"/>
    </source>
</evidence>
<proteinExistence type="predicted"/>
<dbReference type="InterPro" id="IPR004045">
    <property type="entry name" value="Glutathione_S-Trfase_N"/>
</dbReference>
<organism evidence="2">
    <name type="scientific">marine metagenome</name>
    <dbReference type="NCBI Taxonomy" id="408172"/>
    <lineage>
        <taxon>unclassified sequences</taxon>
        <taxon>metagenomes</taxon>
        <taxon>ecological metagenomes</taxon>
    </lineage>
</organism>